<dbReference type="AlphaFoldDB" id="A0A7C9GR03"/>
<sequence>MSFLLLVSSLIASLTGAPADIRPAQETTTEPPLSALLQCRSEPSPLIRLDCYDRLLDKVDNIAVIPLEKTGPAWRQAMEQEMKRTDHSTGFITTQSEGIPTRVILTTPAIGTLPPRPVLMLSCIDNITRIQVALAKPQDSGTVMISTDITQFSADWFLRENGYLLESSRGLPGIEQLKRLMTGHTLTIKTGNGSQITFNISQLEQAVKPLRTACRW</sequence>
<gene>
    <name evidence="2" type="primary">tagO</name>
    <name evidence="2" type="ORF">GEA64_18580</name>
</gene>
<proteinExistence type="predicted"/>
<dbReference type="Proteomes" id="UP000481739">
    <property type="component" value="Unassembled WGS sequence"/>
</dbReference>
<evidence type="ECO:0000313" key="3">
    <source>
        <dbReference type="Proteomes" id="UP000481739"/>
    </source>
</evidence>
<organism evidence="2 3">
    <name type="scientific">Photorhabdus khanii</name>
    <dbReference type="NCBI Taxonomy" id="1004150"/>
    <lineage>
        <taxon>Bacteria</taxon>
        <taxon>Pseudomonadati</taxon>
        <taxon>Pseudomonadota</taxon>
        <taxon>Gammaproteobacteria</taxon>
        <taxon>Enterobacterales</taxon>
        <taxon>Morganellaceae</taxon>
        <taxon>Photorhabdus</taxon>
    </lineage>
</organism>
<accession>A0A7C9GR03</accession>
<reference evidence="2 3" key="1">
    <citation type="journal article" date="2019" name="Nature">
        <title>A new antibiotic selectively kills Gram-negative pathogens.</title>
        <authorList>
            <person name="Imai Y."/>
            <person name="Meyer K.J."/>
            <person name="Iinishi A."/>
            <person name="Favre-Godal Q."/>
            <person name="Green R."/>
            <person name="Manuse S."/>
            <person name="Caboni M."/>
            <person name="Mori M."/>
            <person name="Niles S."/>
            <person name="Ghiglieri M."/>
            <person name="Honrao C."/>
            <person name="Ma X."/>
            <person name="Guo J.J."/>
            <person name="Makriyannis A."/>
            <person name="Linares-Otoya L."/>
            <person name="Boehringer N."/>
            <person name="Wuisan Z.G."/>
            <person name="Kaur H."/>
            <person name="Wu R."/>
            <person name="Mateus A."/>
            <person name="Typas A."/>
            <person name="Savitski M.M."/>
            <person name="Espinoza J.L."/>
            <person name="O'Rourke A."/>
            <person name="Nelson K.E."/>
            <person name="Hiller S."/>
            <person name="Noinaj N."/>
            <person name="Schaeberle T.F."/>
            <person name="D'Onofrio A."/>
            <person name="Lewis K."/>
        </authorList>
    </citation>
    <scope>NUCLEOTIDE SEQUENCE [LARGE SCALE GENOMIC DNA]</scope>
    <source>
        <strain evidence="2 3">HGB 1456</strain>
    </source>
</reference>
<dbReference type="NCBIfam" id="TIGR03360">
    <property type="entry name" value="VI_minor_1"/>
    <property type="match status" value="1"/>
</dbReference>
<evidence type="ECO:0000256" key="1">
    <source>
        <dbReference type="SAM" id="SignalP"/>
    </source>
</evidence>
<feature type="chain" id="PRO_5028829045" evidence="1">
    <location>
        <begin position="20"/>
        <end position="216"/>
    </location>
</feature>
<dbReference type="InterPro" id="IPR017738">
    <property type="entry name" value="T6SS-assoc_VCA0118"/>
</dbReference>
<keyword evidence="1" id="KW-0732">Signal</keyword>
<protein>
    <submittedName>
        <fullName evidence="2">Type VI secretion system-associated protein TagO</fullName>
    </submittedName>
</protein>
<dbReference type="RefSeq" id="WP_152963688.1">
    <property type="nucleotide sequence ID" value="NZ_CAWOZU010000001.1"/>
</dbReference>
<comment type="caution">
    <text evidence="2">The sequence shown here is derived from an EMBL/GenBank/DDBJ whole genome shotgun (WGS) entry which is preliminary data.</text>
</comment>
<evidence type="ECO:0000313" key="2">
    <source>
        <dbReference type="EMBL" id="MQL49839.1"/>
    </source>
</evidence>
<dbReference type="Pfam" id="PF11319">
    <property type="entry name" value="VasI"/>
    <property type="match status" value="1"/>
</dbReference>
<name>A0A7C9GR03_9GAMM</name>
<dbReference type="EMBL" id="WHZZ01000010">
    <property type="protein sequence ID" value="MQL49839.1"/>
    <property type="molecule type" value="Genomic_DNA"/>
</dbReference>
<feature type="signal peptide" evidence="1">
    <location>
        <begin position="1"/>
        <end position="19"/>
    </location>
</feature>